<dbReference type="InParanoid" id="A0A1C7N958"/>
<dbReference type="InterPro" id="IPR008030">
    <property type="entry name" value="NmrA-like"/>
</dbReference>
<gene>
    <name evidence="4" type="primary">fgaFS</name>
    <name evidence="4" type="ORF">A0J61_06790</name>
</gene>
<keyword evidence="5" id="KW-1185">Reference proteome</keyword>
<proteinExistence type="inferred from homology"/>
<organism evidence="4 5">
    <name type="scientific">Choanephora cucurbitarum</name>
    <dbReference type="NCBI Taxonomy" id="101091"/>
    <lineage>
        <taxon>Eukaryota</taxon>
        <taxon>Fungi</taxon>
        <taxon>Fungi incertae sedis</taxon>
        <taxon>Mucoromycota</taxon>
        <taxon>Mucoromycotina</taxon>
        <taxon>Mucoromycetes</taxon>
        <taxon>Mucorales</taxon>
        <taxon>Mucorineae</taxon>
        <taxon>Choanephoraceae</taxon>
        <taxon>Choanephoroideae</taxon>
        <taxon>Choanephora</taxon>
    </lineage>
</organism>
<dbReference type="Gene3D" id="3.40.50.720">
    <property type="entry name" value="NAD(P)-binding Rossmann-like Domain"/>
    <property type="match status" value="1"/>
</dbReference>
<protein>
    <submittedName>
        <fullName evidence="4">Festuclavine dehydrogenase</fullName>
    </submittedName>
</protein>
<dbReference type="AlphaFoldDB" id="A0A1C7N958"/>
<dbReference type="SUPFAM" id="SSF51735">
    <property type="entry name" value="NAD(P)-binding Rossmann-fold domains"/>
    <property type="match status" value="1"/>
</dbReference>
<comment type="similarity">
    <text evidence="1">Belongs to the NmrA-type oxidoreductase family.</text>
</comment>
<comment type="caution">
    <text evidence="4">The sequence shown here is derived from an EMBL/GenBank/DDBJ whole genome shotgun (WGS) entry which is preliminary data.</text>
</comment>
<dbReference type="EMBL" id="LUGH01000427">
    <property type="protein sequence ID" value="OBZ85156.1"/>
    <property type="molecule type" value="Genomic_DNA"/>
</dbReference>
<keyword evidence="2" id="KW-0521">NADP</keyword>
<evidence type="ECO:0000313" key="5">
    <source>
        <dbReference type="Proteomes" id="UP000093000"/>
    </source>
</evidence>
<dbReference type="InterPro" id="IPR051164">
    <property type="entry name" value="NmrA-like_oxidored"/>
</dbReference>
<reference evidence="4 5" key="1">
    <citation type="submission" date="2016-03" db="EMBL/GenBank/DDBJ databases">
        <title>Choanephora cucurbitarum.</title>
        <authorList>
            <person name="Min B."/>
            <person name="Park H."/>
            <person name="Park J.-H."/>
            <person name="Shin H.-D."/>
            <person name="Choi I.-G."/>
        </authorList>
    </citation>
    <scope>NUCLEOTIDE SEQUENCE [LARGE SCALE GENOMIC DNA]</scope>
    <source>
        <strain evidence="4 5">KUS-F28377</strain>
    </source>
</reference>
<dbReference type="Proteomes" id="UP000093000">
    <property type="component" value="Unassembled WGS sequence"/>
</dbReference>
<sequence>MAQGKVFVLGGTGSSGAYAVQHLLNNNVPVTLYSRDFTDITPFKEGIKGHERLIMIVAFTKETKGIQPTLAKYAYEAGVKQIIYVSSLHIEEGYRSNHIANYHYEAEEAIHAIPNRGYFISLRPGFFMSNLLTFTIPDANGVLSLPPGGDEPFAFISPRDIGEVAATIAQEDPEKHEDLNYALLSQVSTFNKLTETLTEVTGKQFSYKQISPIELYHQVIKHVPHTMAISFANDLKAGPHPTETIIIEILLGRKPHTLKEFFTEQKEELSKLRA</sequence>
<name>A0A1C7N958_9FUNG</name>
<dbReference type="Pfam" id="PF05368">
    <property type="entry name" value="NmrA"/>
    <property type="match status" value="1"/>
</dbReference>
<accession>A0A1C7N958</accession>
<dbReference type="STRING" id="101091.A0A1C7N958"/>
<dbReference type="PANTHER" id="PTHR42748">
    <property type="entry name" value="NITROGEN METABOLITE REPRESSION PROTEIN NMRA FAMILY MEMBER"/>
    <property type="match status" value="1"/>
</dbReference>
<evidence type="ECO:0000256" key="2">
    <source>
        <dbReference type="ARBA" id="ARBA00022857"/>
    </source>
</evidence>
<evidence type="ECO:0000256" key="1">
    <source>
        <dbReference type="ARBA" id="ARBA00006328"/>
    </source>
</evidence>
<evidence type="ECO:0000313" key="4">
    <source>
        <dbReference type="EMBL" id="OBZ85156.1"/>
    </source>
</evidence>
<dbReference type="InterPro" id="IPR036291">
    <property type="entry name" value="NAD(P)-bd_dom_sf"/>
</dbReference>
<feature type="domain" description="NmrA-like" evidence="3">
    <location>
        <begin position="30"/>
        <end position="233"/>
    </location>
</feature>
<dbReference type="OrthoDB" id="10254221at2759"/>
<dbReference type="PANTHER" id="PTHR42748:SF8">
    <property type="entry name" value="NMRA-LIKE FAMILY PROTEIN (AFU_ORTHOLOGUE AFUA_8G01860)"/>
    <property type="match status" value="1"/>
</dbReference>
<dbReference type="GO" id="GO:0005634">
    <property type="term" value="C:nucleus"/>
    <property type="evidence" value="ECO:0007669"/>
    <property type="project" value="TreeGrafter"/>
</dbReference>
<evidence type="ECO:0000259" key="3">
    <source>
        <dbReference type="Pfam" id="PF05368"/>
    </source>
</evidence>